<comment type="caution">
    <text evidence="1">The sequence shown here is derived from an EMBL/GenBank/DDBJ whole genome shotgun (WGS) entry which is preliminary data.</text>
</comment>
<dbReference type="EMBL" id="JARAWP010000001">
    <property type="protein sequence ID" value="MDX3016355.1"/>
    <property type="molecule type" value="Genomic_DNA"/>
</dbReference>
<dbReference type="Proteomes" id="UP001272987">
    <property type="component" value="Unassembled WGS sequence"/>
</dbReference>
<sequence>MPLTADTRHALDLLADADHGQVAASVRALPFLATARHAVVADRLLLRLCAHQRACAGQIVAYGTGAADHWSVQVVGLCETAEPTVEERALFPGEAPADPVYLWVTPQYATVHTEKD</sequence>
<dbReference type="GeneID" id="69804588"/>
<name>A0A0L0KA23_9ACTN</name>
<reference evidence="4" key="2">
    <citation type="submission" date="2014-07" db="EMBL/GenBank/DDBJ databases">
        <title>Genome sequencing of plant-pathogenic Streptomyces species.</title>
        <authorList>
            <person name="Harrison J."/>
            <person name="Sapp M."/>
            <person name="Thwaites R."/>
            <person name="Studholme D.J."/>
        </authorList>
    </citation>
    <scope>NUCLEOTIDE SEQUENCE [LARGE SCALE GENOMIC DNA]</scope>
    <source>
        <strain evidence="4">NCPPB 4445</strain>
    </source>
</reference>
<dbReference type="Proteomes" id="UP000037151">
    <property type="component" value="Unassembled WGS sequence"/>
</dbReference>
<evidence type="ECO:0000313" key="5">
    <source>
        <dbReference type="Proteomes" id="UP001272987"/>
    </source>
</evidence>
<organism evidence="1 4">
    <name type="scientific">Streptomyces acidiscabies</name>
    <dbReference type="NCBI Taxonomy" id="42234"/>
    <lineage>
        <taxon>Bacteria</taxon>
        <taxon>Bacillati</taxon>
        <taxon>Actinomycetota</taxon>
        <taxon>Actinomycetes</taxon>
        <taxon>Kitasatosporales</taxon>
        <taxon>Streptomycetaceae</taxon>
        <taxon>Streptomyces</taxon>
    </lineage>
</organism>
<reference evidence="1" key="1">
    <citation type="submission" date="2014-07" db="EMBL/GenBank/DDBJ databases">
        <title>A systematic study of Ichneumonosoma Meijere, Pelmatops Enderlein, Pseudopelmatops Shiraki and Soita Walker (Diptera: Tephritidae).</title>
        <authorList>
            <person name="Chen X.-L."/>
            <person name="Norrbom A."/>
            <person name="Zhu C.-D."/>
        </authorList>
    </citation>
    <scope>NUCLEOTIDE SEQUENCE</scope>
    <source>
        <strain evidence="1">NCPPB 4445</strain>
    </source>
</reference>
<dbReference type="RefSeq" id="WP_029183405.1">
    <property type="nucleotide sequence ID" value="NZ_BCML01000043.1"/>
</dbReference>
<dbReference type="EMBL" id="JPPY01000109">
    <property type="protein sequence ID" value="KND34490.1"/>
    <property type="molecule type" value="Genomic_DNA"/>
</dbReference>
<dbReference type="EMBL" id="JARAWC010000045">
    <property type="protein sequence ID" value="MDX2965710.1"/>
    <property type="molecule type" value="Genomic_DNA"/>
</dbReference>
<evidence type="ECO:0000313" key="1">
    <source>
        <dbReference type="EMBL" id="KND34490.1"/>
    </source>
</evidence>
<dbReference type="OrthoDB" id="4279675at2"/>
<dbReference type="AlphaFoldDB" id="A0A0L0KA23"/>
<protein>
    <submittedName>
        <fullName evidence="2">Pyridoxamine 5'-phosphate oxidase family protein</fullName>
    </submittedName>
</protein>
<reference evidence="2 5" key="3">
    <citation type="journal article" date="2023" name="Microb. Genom.">
        <title>Mesoterricola silvestris gen. nov., sp. nov., Mesoterricola sediminis sp. nov., Geothrix oryzae sp. nov., Geothrix edaphica sp. nov., Geothrix rubra sp. nov., and Geothrix limicola sp. nov., six novel members of Acidobacteriota isolated from soils.</title>
        <authorList>
            <person name="Weisberg A.J."/>
            <person name="Pearce E."/>
            <person name="Kramer C.G."/>
            <person name="Chang J.H."/>
            <person name="Clarke C.R."/>
        </authorList>
    </citation>
    <scope>NUCLEOTIDE SEQUENCE [LARGE SCALE GENOMIC DNA]</scope>
    <source>
        <strain evidence="3 5">NB05-1H</strain>
        <strain evidence="2">NRRL_B-16521</strain>
    </source>
</reference>
<dbReference type="Proteomes" id="UP001282288">
    <property type="component" value="Unassembled WGS sequence"/>
</dbReference>
<evidence type="ECO:0000313" key="3">
    <source>
        <dbReference type="EMBL" id="MDX3016355.1"/>
    </source>
</evidence>
<evidence type="ECO:0000313" key="2">
    <source>
        <dbReference type="EMBL" id="MDX2965710.1"/>
    </source>
</evidence>
<proteinExistence type="predicted"/>
<evidence type="ECO:0000313" key="4">
    <source>
        <dbReference type="Proteomes" id="UP000037151"/>
    </source>
</evidence>
<gene>
    <name evidence="1" type="ORF">IQ63_16080</name>
    <name evidence="2" type="ORF">PV399_39260</name>
    <name evidence="3" type="ORF">PV666_00440</name>
</gene>
<keyword evidence="5" id="KW-1185">Reference proteome</keyword>
<dbReference type="PATRIC" id="fig|42234.21.peg.3310"/>
<accession>A0A0L0KA23</accession>